<dbReference type="PANTHER" id="PTHR11629">
    <property type="entry name" value="VACUOLAR PROTON ATPASES"/>
    <property type="match status" value="1"/>
</dbReference>
<evidence type="ECO:0000256" key="8">
    <source>
        <dbReference type="SAM" id="Coils"/>
    </source>
</evidence>
<evidence type="ECO:0000256" key="7">
    <source>
        <dbReference type="ARBA" id="ARBA00023136"/>
    </source>
</evidence>
<accession>A0A0K8J4Y3</accession>
<evidence type="ECO:0000256" key="1">
    <source>
        <dbReference type="ARBA" id="ARBA00004141"/>
    </source>
</evidence>
<feature type="transmembrane region" description="Helical" evidence="9">
    <location>
        <begin position="404"/>
        <end position="424"/>
    </location>
</feature>
<evidence type="ECO:0000256" key="5">
    <source>
        <dbReference type="ARBA" id="ARBA00022989"/>
    </source>
</evidence>
<dbReference type="KEGG" id="hsd:SD1D_0985"/>
<feature type="transmembrane region" description="Helical" evidence="9">
    <location>
        <begin position="360"/>
        <end position="388"/>
    </location>
</feature>
<dbReference type="OrthoDB" id="9803814at2"/>
<dbReference type="GO" id="GO:0016471">
    <property type="term" value="C:vacuolar proton-transporting V-type ATPase complex"/>
    <property type="evidence" value="ECO:0007669"/>
    <property type="project" value="TreeGrafter"/>
</dbReference>
<evidence type="ECO:0000256" key="6">
    <source>
        <dbReference type="ARBA" id="ARBA00023065"/>
    </source>
</evidence>
<evidence type="ECO:0000256" key="2">
    <source>
        <dbReference type="ARBA" id="ARBA00009904"/>
    </source>
</evidence>
<feature type="coiled-coil region" evidence="8">
    <location>
        <begin position="229"/>
        <end position="256"/>
    </location>
</feature>
<dbReference type="InterPro" id="IPR002490">
    <property type="entry name" value="V-ATPase_116kDa_su"/>
</dbReference>
<proteinExistence type="inferred from homology"/>
<sequence length="676" mass="76617">MALLQMQRIYIYALKKDRKKILELLQRRGVIEIRSMLKEDSIFHKTDVQEAKEGFEKNIALVNNALEMLNSYVKEDNSLLSVLYGKKEIPVEVYDSFAEQYESVIGIANRIISLSKEIVECRSEILKLQAQIEILKPWVNLDIPLNFKGTKYTAGFIGSLPRAWTLEELYEKLAQYMPLEIEIISSTKVQTCLFVLCSNSKKDKVFEALREIDFTLPSLSIDKSPKEQLQTLELELKKLQDQVDMALEEITSYDKERDNLHFLLDYETIRLEKYEVIGKLLQSKNVFIITGFIPEKDSHNVTEELKSKFDLMVEVEQPKKKDDVPVLYKNNGFSEPLEGTVNSFSPPGKGEMDPTMAMSLFYYILFGLMLSDAGYGFIIAAGCAFVLYKFRNTLERPMKNTLKMYLYCGVATVFWGVMFGSYFGDIFDVVGSTFFGVTDIPVIAPLWFFPVEKPMLMLTFSMAIGIVHLLTGLAMKGYQMAKHKDYKGIIYDVVFWYVLLISCVILLLSMEMVTNILGISVSLPYRVIDIAKILAIISAVGIVLTNGRESKHPFKRFLKGLYALYGISGYLSDVLSYSRLLALGLATGVIGSVINKMAAMTAGGFFGPILFTIIVIIGHALNIGINALGAYVHTNRLQYVEFFGKFYEGGGKIFKPFGINTKYYKIKESRKYGSIK</sequence>
<feature type="transmembrane region" description="Helical" evidence="9">
    <location>
        <begin position="605"/>
        <end position="628"/>
    </location>
</feature>
<keyword evidence="6" id="KW-0406">Ion transport</keyword>
<keyword evidence="8" id="KW-0175">Coiled coil</keyword>
<dbReference type="Gene3D" id="3.30.70.2750">
    <property type="match status" value="1"/>
</dbReference>
<feature type="transmembrane region" description="Helical" evidence="9">
    <location>
        <begin position="489"/>
        <end position="510"/>
    </location>
</feature>
<dbReference type="PANTHER" id="PTHR11629:SF63">
    <property type="entry name" value="V-TYPE PROTON ATPASE SUBUNIT A"/>
    <property type="match status" value="1"/>
</dbReference>
<gene>
    <name evidence="10" type="ORF">SD1D_0985</name>
</gene>
<evidence type="ECO:0000256" key="9">
    <source>
        <dbReference type="SAM" id="Phobius"/>
    </source>
</evidence>
<reference evidence="11" key="1">
    <citation type="submission" date="2015-09" db="EMBL/GenBank/DDBJ databases">
        <authorList>
            <person name="Wibberg D."/>
        </authorList>
    </citation>
    <scope>NUCLEOTIDE SEQUENCE [LARGE SCALE GENOMIC DNA]</scope>
    <source>
        <strain evidence="11">SD1D</strain>
    </source>
</reference>
<feature type="transmembrane region" description="Helical" evidence="9">
    <location>
        <begin position="530"/>
        <end position="547"/>
    </location>
</feature>
<feature type="transmembrane region" description="Helical" evidence="9">
    <location>
        <begin position="580"/>
        <end position="599"/>
    </location>
</feature>
<keyword evidence="3" id="KW-0813">Transport</keyword>
<evidence type="ECO:0000313" key="10">
    <source>
        <dbReference type="EMBL" id="CUH92532.1"/>
    </source>
</evidence>
<evidence type="ECO:0000256" key="3">
    <source>
        <dbReference type="ARBA" id="ARBA00022448"/>
    </source>
</evidence>
<dbReference type="Gene3D" id="1.20.1460.20">
    <property type="match status" value="1"/>
</dbReference>
<evidence type="ECO:0000256" key="4">
    <source>
        <dbReference type="ARBA" id="ARBA00022692"/>
    </source>
</evidence>
<dbReference type="GO" id="GO:0033179">
    <property type="term" value="C:proton-transporting V-type ATPase, V0 domain"/>
    <property type="evidence" value="ECO:0007669"/>
    <property type="project" value="InterPro"/>
</dbReference>
<dbReference type="AlphaFoldDB" id="A0A0K8J4Y3"/>
<dbReference type="GO" id="GO:0051117">
    <property type="term" value="F:ATPase binding"/>
    <property type="evidence" value="ECO:0007669"/>
    <property type="project" value="TreeGrafter"/>
</dbReference>
<comment type="similarity">
    <text evidence="2">Belongs to the V-ATPase 116 kDa subunit family.</text>
</comment>
<dbReference type="GO" id="GO:0007035">
    <property type="term" value="P:vacuolar acidification"/>
    <property type="evidence" value="ECO:0007669"/>
    <property type="project" value="TreeGrafter"/>
</dbReference>
<keyword evidence="7 9" id="KW-0472">Membrane</keyword>
<keyword evidence="11" id="KW-1185">Reference proteome</keyword>
<dbReference type="EMBL" id="LN879430">
    <property type="protein sequence ID" value="CUH92532.1"/>
    <property type="molecule type" value="Genomic_DNA"/>
</dbReference>
<evidence type="ECO:0000313" key="11">
    <source>
        <dbReference type="Proteomes" id="UP000196053"/>
    </source>
</evidence>
<dbReference type="Gene3D" id="3.30.70.2170">
    <property type="match status" value="1"/>
</dbReference>
<feature type="transmembrane region" description="Helical" evidence="9">
    <location>
        <begin position="455"/>
        <end position="477"/>
    </location>
</feature>
<dbReference type="GO" id="GO:0046961">
    <property type="term" value="F:proton-transporting ATPase activity, rotational mechanism"/>
    <property type="evidence" value="ECO:0007669"/>
    <property type="project" value="InterPro"/>
</dbReference>
<name>A0A0K8J4Y3_9FIRM</name>
<dbReference type="RefSeq" id="WP_058257893.1">
    <property type="nucleotide sequence ID" value="NZ_LN879430.1"/>
</dbReference>
<protein>
    <submittedName>
        <fullName evidence="10">Uncharacterized protein</fullName>
    </submittedName>
</protein>
<organism evidence="10 11">
    <name type="scientific">Herbinix luporum</name>
    <dbReference type="NCBI Taxonomy" id="1679721"/>
    <lineage>
        <taxon>Bacteria</taxon>
        <taxon>Bacillati</taxon>
        <taxon>Bacillota</taxon>
        <taxon>Clostridia</taxon>
        <taxon>Lachnospirales</taxon>
        <taxon>Lachnospiraceae</taxon>
        <taxon>Herbinix</taxon>
    </lineage>
</organism>
<comment type="subcellular location">
    <subcellularLocation>
        <location evidence="1">Membrane</location>
        <topology evidence="1">Multi-pass membrane protein</topology>
    </subcellularLocation>
</comment>
<dbReference type="Pfam" id="PF01496">
    <property type="entry name" value="V_ATPase_I"/>
    <property type="match status" value="2"/>
</dbReference>
<keyword evidence="5 9" id="KW-1133">Transmembrane helix</keyword>
<dbReference type="Proteomes" id="UP000196053">
    <property type="component" value="Chromosome I"/>
</dbReference>
<keyword evidence="4 9" id="KW-0812">Transmembrane</keyword>